<dbReference type="GO" id="GO:0005634">
    <property type="term" value="C:nucleus"/>
    <property type="evidence" value="ECO:0007669"/>
    <property type="project" value="UniProtKB-SubCell"/>
</dbReference>
<evidence type="ECO:0000313" key="11">
    <source>
        <dbReference type="EMBL" id="KAH7359038.1"/>
    </source>
</evidence>
<dbReference type="GO" id="GO:0004528">
    <property type="term" value="F:phosphodiesterase I activity"/>
    <property type="evidence" value="ECO:0007669"/>
    <property type="project" value="UniProtKB-EC"/>
</dbReference>
<dbReference type="GO" id="GO:0046872">
    <property type="term" value="F:metal ion binding"/>
    <property type="evidence" value="ECO:0007669"/>
    <property type="project" value="UniProtKB-KW"/>
</dbReference>
<evidence type="ECO:0000256" key="4">
    <source>
        <dbReference type="ARBA" id="ARBA00022723"/>
    </source>
</evidence>
<keyword evidence="5 8" id="KW-0378">Hydrolase</keyword>
<keyword evidence="8" id="KW-0539">Nucleus</keyword>
<comment type="similarity">
    <text evidence="2 8">Belongs to the FAN1 family.</text>
</comment>
<keyword evidence="8" id="KW-0234">DNA repair</keyword>
<keyword evidence="4 8" id="KW-0479">Metal-binding</keyword>
<comment type="caution">
    <text evidence="11">The sequence shown here is derived from an EMBL/GenBank/DDBJ whole genome shotgun (WGS) entry which is preliminary data.</text>
</comment>
<dbReference type="InterPro" id="IPR033315">
    <property type="entry name" value="Fan1-like"/>
</dbReference>
<evidence type="ECO:0000256" key="8">
    <source>
        <dbReference type="RuleBase" id="RU365033"/>
    </source>
</evidence>
<feature type="domain" description="VRR-NUC" evidence="10">
    <location>
        <begin position="721"/>
        <end position="837"/>
    </location>
</feature>
<dbReference type="InterPro" id="IPR014883">
    <property type="entry name" value="VRR_NUC"/>
</dbReference>
<proteinExistence type="inferred from homology"/>
<feature type="compositionally biased region" description="Basic and acidic residues" evidence="9">
    <location>
        <begin position="29"/>
        <end position="44"/>
    </location>
</feature>
<feature type="region of interest" description="Disordered" evidence="9">
    <location>
        <begin position="302"/>
        <end position="326"/>
    </location>
</feature>
<dbReference type="PANTHER" id="PTHR15749">
    <property type="entry name" value="FANCONI-ASSOCIATED NUCLEASE 1"/>
    <property type="match status" value="1"/>
</dbReference>
<dbReference type="GO" id="GO:0036297">
    <property type="term" value="P:interstrand cross-link repair"/>
    <property type="evidence" value="ECO:0007669"/>
    <property type="project" value="InterPro"/>
</dbReference>
<organism evidence="11 12">
    <name type="scientific">Plectosphaerella cucumerina</name>
    <dbReference type="NCBI Taxonomy" id="40658"/>
    <lineage>
        <taxon>Eukaryota</taxon>
        <taxon>Fungi</taxon>
        <taxon>Dikarya</taxon>
        <taxon>Ascomycota</taxon>
        <taxon>Pezizomycotina</taxon>
        <taxon>Sordariomycetes</taxon>
        <taxon>Hypocreomycetidae</taxon>
        <taxon>Glomerellales</taxon>
        <taxon>Plectosphaerellaceae</taxon>
        <taxon>Plectosphaerella</taxon>
    </lineage>
</organism>
<comment type="catalytic activity">
    <reaction evidence="1 8">
        <text>Hydrolytically removes 5'-nucleotides successively from the 3'-hydroxy termini of 3'-hydroxy-terminated oligonucleotides.</text>
        <dbReference type="EC" id="3.1.4.1"/>
    </reaction>
</comment>
<evidence type="ECO:0000256" key="2">
    <source>
        <dbReference type="ARBA" id="ARBA00005533"/>
    </source>
</evidence>
<dbReference type="EMBL" id="JAGPXD010000004">
    <property type="protein sequence ID" value="KAH7359038.1"/>
    <property type="molecule type" value="Genomic_DNA"/>
</dbReference>
<keyword evidence="6 8" id="KW-0460">Magnesium</keyword>
<keyword evidence="7 8" id="KW-0464">Manganese</keyword>
<keyword evidence="8" id="KW-0227">DNA damage</keyword>
<feature type="region of interest" description="Disordered" evidence="9">
    <location>
        <begin position="1"/>
        <end position="78"/>
    </location>
</feature>
<dbReference type="AlphaFoldDB" id="A0A8K0TII7"/>
<feature type="compositionally biased region" description="Basic and acidic residues" evidence="9">
    <location>
        <begin position="53"/>
        <end position="64"/>
    </location>
</feature>
<evidence type="ECO:0000256" key="1">
    <source>
        <dbReference type="ARBA" id="ARBA00000983"/>
    </source>
</evidence>
<feature type="compositionally biased region" description="Polar residues" evidence="9">
    <location>
        <begin position="303"/>
        <end position="321"/>
    </location>
</feature>
<dbReference type="GO" id="GO:0070336">
    <property type="term" value="F:flap-structured DNA binding"/>
    <property type="evidence" value="ECO:0007669"/>
    <property type="project" value="TreeGrafter"/>
</dbReference>
<dbReference type="SMART" id="SM00990">
    <property type="entry name" value="VRR_NUC"/>
    <property type="match status" value="1"/>
</dbReference>
<dbReference type="Pfam" id="PF21315">
    <property type="entry name" value="FAN1_HTH"/>
    <property type="match status" value="1"/>
</dbReference>
<dbReference type="Pfam" id="PF21170">
    <property type="entry name" value="FAN1_TPR"/>
    <property type="match status" value="1"/>
</dbReference>
<dbReference type="OrthoDB" id="76364at2759"/>
<dbReference type="InterPro" id="IPR049125">
    <property type="entry name" value="FAN1-like_WH"/>
</dbReference>
<reference evidence="11" key="1">
    <citation type="journal article" date="2021" name="Nat. Commun.">
        <title>Genetic determinants of endophytism in the Arabidopsis root mycobiome.</title>
        <authorList>
            <person name="Mesny F."/>
            <person name="Miyauchi S."/>
            <person name="Thiergart T."/>
            <person name="Pickel B."/>
            <person name="Atanasova L."/>
            <person name="Karlsson M."/>
            <person name="Huettel B."/>
            <person name="Barry K.W."/>
            <person name="Haridas S."/>
            <person name="Chen C."/>
            <person name="Bauer D."/>
            <person name="Andreopoulos W."/>
            <person name="Pangilinan J."/>
            <person name="LaButti K."/>
            <person name="Riley R."/>
            <person name="Lipzen A."/>
            <person name="Clum A."/>
            <person name="Drula E."/>
            <person name="Henrissat B."/>
            <person name="Kohler A."/>
            <person name="Grigoriev I.V."/>
            <person name="Martin F.M."/>
            <person name="Hacquard S."/>
        </authorList>
    </citation>
    <scope>NUCLEOTIDE SEQUENCE</scope>
    <source>
        <strain evidence="11">MPI-CAGE-AT-0016</strain>
    </source>
</reference>
<keyword evidence="3 8" id="KW-0540">Nuclease</keyword>
<sequence>MDAFVTRRPRPKSTPSTRVPEGSSLVDEPPPKRARTFDEHEKKASHGSPARPSVRDLKVSKREAEETEQPVNDVAETNYHHPAIEDALPPIPSEEEALAEYDAFKSSQNARDGGDQESTAPKWERGKSSIYVDAFNLALDTVLEDESHLFDAKELAVFDAWKSLGYEAQYLYVRLFLRKTSAWHRHDRLGYYSDVSDPETAICCLQETRSLPEVTTDDTELFFEDSNPETLGPEVAFTFADASEDHITSIEDAIPLLNLDELKALAKEAKVQGKNKADMAKALCKMSYQQTGLEAYGLRRSVSGDSTSSADAAQKTLSTPSRLRRQDSNRTQHFLDKILAITGPCIRLSPLVRRLFERVHLVFYRSTEWTEKSLTTIILAKIAMRNFPEYLVCRTSNIFESRSHLLEFEAAVKLESEVDQILEFNGNPGPTGFGKVLEIFEKVHPRWQTLIADAFLKERDVYELGEGGYLRRFTPTHSYTRIIHKATSILGRQKDYEREHAVLSELLDQRLFHPARRGSWYQRKALLEEHYMYAFDTAEDPKSTAKLKLRWKQIAADTCETGLTDNDCHVIYHHDLQKRLVKLEKQLRIPYSQQHNFGHVRLKSPEEHTVEGIQLKREDPPVSKFGRQASTKTIWLDELEEGGECSVEEMCLSSYREQGYKGYHAEGGIVRTLFAYLFYDILFLYIPNVFQTAYQTCPLDLHTDTFYPTRASEINHRLAEIANGAAEDIIRGVYDKEHERRTCVIGLNWDYDVEDLVELVSCFKGDALATICKVMAQEYRQRGGGIPDLILWRTEPARECMFAEVKSANDRLSDTQRLWIHVLTGAGVRVALCNAVAREVRMIA</sequence>
<protein>
    <recommendedName>
        <fullName evidence="8">Fanconi-associated nuclease</fullName>
        <ecNumber evidence="8">3.1.4.1</ecNumber>
    </recommendedName>
</protein>
<dbReference type="CDD" id="cd22326">
    <property type="entry name" value="FAN1-like"/>
    <property type="match status" value="1"/>
</dbReference>
<dbReference type="Pfam" id="PF08774">
    <property type="entry name" value="VRR_NUC"/>
    <property type="match status" value="1"/>
</dbReference>
<comment type="function">
    <text evidence="8">Nuclease required for the repair of DNA interstrand cross-links (ICL). Acts as a 5'-3' exonuclease that anchors at a cut end of DNA and cleaves DNA successively at every third nucleotide, allowing to excise an ICL from one strand through flanking incisions.</text>
</comment>
<evidence type="ECO:0000256" key="6">
    <source>
        <dbReference type="ARBA" id="ARBA00022842"/>
    </source>
</evidence>
<evidence type="ECO:0000256" key="5">
    <source>
        <dbReference type="ARBA" id="ARBA00022801"/>
    </source>
</evidence>
<accession>A0A8K0TII7</accession>
<evidence type="ECO:0000256" key="9">
    <source>
        <dbReference type="SAM" id="MobiDB-lite"/>
    </source>
</evidence>
<name>A0A8K0TII7_9PEZI</name>
<keyword evidence="12" id="KW-1185">Reference proteome</keyword>
<dbReference type="InterPro" id="IPR049126">
    <property type="entry name" value="FAN1-like_TPR"/>
</dbReference>
<dbReference type="Gene3D" id="3.40.1350.10">
    <property type="match status" value="1"/>
</dbReference>
<dbReference type="InterPro" id="IPR011856">
    <property type="entry name" value="tRNA_endonuc-like_dom_sf"/>
</dbReference>
<dbReference type="PANTHER" id="PTHR15749:SF4">
    <property type="entry name" value="FANCONI-ASSOCIATED NUCLEASE 1"/>
    <property type="match status" value="1"/>
</dbReference>
<evidence type="ECO:0000256" key="3">
    <source>
        <dbReference type="ARBA" id="ARBA00022722"/>
    </source>
</evidence>
<dbReference type="EC" id="3.1.4.1" evidence="8"/>
<dbReference type="GO" id="GO:0017108">
    <property type="term" value="F:5'-flap endonuclease activity"/>
    <property type="evidence" value="ECO:0007669"/>
    <property type="project" value="TreeGrafter"/>
</dbReference>
<comment type="cofactor">
    <cofactor evidence="8">
        <name>Mg(2+)</name>
        <dbReference type="ChEBI" id="CHEBI:18420"/>
    </cofactor>
    <cofactor evidence="8">
        <name>Mn(2+)</name>
        <dbReference type="ChEBI" id="CHEBI:29035"/>
    </cofactor>
</comment>
<dbReference type="Proteomes" id="UP000813385">
    <property type="component" value="Unassembled WGS sequence"/>
</dbReference>
<evidence type="ECO:0000256" key="7">
    <source>
        <dbReference type="ARBA" id="ARBA00023211"/>
    </source>
</evidence>
<evidence type="ECO:0000313" key="12">
    <source>
        <dbReference type="Proteomes" id="UP000813385"/>
    </source>
</evidence>
<comment type="subcellular location">
    <subcellularLocation>
        <location evidence="8">Nucleus</location>
    </subcellularLocation>
</comment>
<gene>
    <name evidence="11" type="ORF">B0T11DRAFT_244195</name>
</gene>
<dbReference type="GO" id="GO:0008409">
    <property type="term" value="F:5'-3' exonuclease activity"/>
    <property type="evidence" value="ECO:0007669"/>
    <property type="project" value="TreeGrafter"/>
</dbReference>
<evidence type="ECO:0000259" key="10">
    <source>
        <dbReference type="SMART" id="SM00990"/>
    </source>
</evidence>
<dbReference type="InterPro" id="IPR049132">
    <property type="entry name" value="FAN1-like_euk"/>
</dbReference>
<dbReference type="FunFam" id="3.40.1350.10:FF:000009">
    <property type="entry name" value="Fanconi-associated nuclease"/>
    <property type="match status" value="1"/>
</dbReference>